<dbReference type="InterPro" id="IPR001757">
    <property type="entry name" value="P_typ_ATPase"/>
</dbReference>
<evidence type="ECO:0000256" key="1">
    <source>
        <dbReference type="ARBA" id="ARBA00004370"/>
    </source>
</evidence>
<evidence type="ECO:0000256" key="3">
    <source>
        <dbReference type="ARBA" id="ARBA00022692"/>
    </source>
</evidence>
<dbReference type="GO" id="GO:0016887">
    <property type="term" value="F:ATP hydrolysis activity"/>
    <property type="evidence" value="ECO:0007669"/>
    <property type="project" value="InterPro"/>
</dbReference>
<dbReference type="PANTHER" id="PTHR48085">
    <property type="entry name" value="CADMIUM/ZINC-TRANSPORTING ATPASE HMA2-RELATED"/>
    <property type="match status" value="1"/>
</dbReference>
<sequence>MIYLAIGGNLAGVLCISDPPRDEAAEAIRMLRERGIRHVAMITGDSQKAAERTAQLLGIDTFFAQVLPEDKHRYVEKMKAEGRRVIMVGEGINDAPALAAANVSVAMSDASDIARETADVTLRIEDLRDLAELRTLSTQLMERIQANYRFIVAFNTSLLATGFFGTLAPSTSALLHNLSTMAICAKSMTPLKRA</sequence>
<proteinExistence type="inferred from homology"/>
<comment type="catalytic activity">
    <reaction evidence="7">
        <text>Zn(2+)(in) + ATP + H2O = Zn(2+)(out) + ADP + phosphate + H(+)</text>
        <dbReference type="Rhea" id="RHEA:20621"/>
        <dbReference type="ChEBI" id="CHEBI:15377"/>
        <dbReference type="ChEBI" id="CHEBI:15378"/>
        <dbReference type="ChEBI" id="CHEBI:29105"/>
        <dbReference type="ChEBI" id="CHEBI:30616"/>
        <dbReference type="ChEBI" id="CHEBI:43474"/>
        <dbReference type="ChEBI" id="CHEBI:456216"/>
        <dbReference type="EC" id="7.2.2.12"/>
    </reaction>
</comment>
<comment type="caution">
    <text evidence="8">The sequence shown here is derived from an EMBL/GenBank/DDBJ whole genome shotgun (WGS) entry which is preliminary data.</text>
</comment>
<dbReference type="Proteomes" id="UP000231134">
    <property type="component" value="Unassembled WGS sequence"/>
</dbReference>
<reference evidence="8 9" key="1">
    <citation type="submission" date="2017-11" db="EMBL/GenBank/DDBJ databases">
        <title>Animal gut microbial communities from fecal samples from Wisconsin, USA.</title>
        <authorList>
            <person name="Neumann A."/>
        </authorList>
    </citation>
    <scope>NUCLEOTIDE SEQUENCE [LARGE SCALE GENOMIC DNA]</scope>
    <source>
        <strain evidence="8 9">UWS3</strain>
    </source>
</reference>
<dbReference type="EC" id="7.2.2.12" evidence="6"/>
<dbReference type="PANTHER" id="PTHR48085:SF5">
    <property type="entry name" value="CADMIUM_ZINC-TRANSPORTING ATPASE HMA4-RELATED"/>
    <property type="match status" value="1"/>
</dbReference>
<dbReference type="GO" id="GO:0016463">
    <property type="term" value="F:P-type zinc transporter activity"/>
    <property type="evidence" value="ECO:0007669"/>
    <property type="project" value="UniProtKB-EC"/>
</dbReference>
<dbReference type="Pfam" id="PF00702">
    <property type="entry name" value="Hydrolase"/>
    <property type="match status" value="1"/>
</dbReference>
<dbReference type="InterPro" id="IPR036412">
    <property type="entry name" value="HAD-like_sf"/>
</dbReference>
<dbReference type="PRINTS" id="PR00119">
    <property type="entry name" value="CATATPASE"/>
</dbReference>
<dbReference type="AlphaFoldDB" id="A0A2M9A539"/>
<comment type="similarity">
    <text evidence="2">Belongs to the cation transport ATPase (P-type) (TC 3.A.3) family. Type IB subfamily.</text>
</comment>
<dbReference type="GO" id="GO:0016020">
    <property type="term" value="C:membrane"/>
    <property type="evidence" value="ECO:0007669"/>
    <property type="project" value="UniProtKB-SubCell"/>
</dbReference>
<evidence type="ECO:0000256" key="7">
    <source>
        <dbReference type="ARBA" id="ARBA00047308"/>
    </source>
</evidence>
<dbReference type="SUPFAM" id="SSF56784">
    <property type="entry name" value="HAD-like"/>
    <property type="match status" value="1"/>
</dbReference>
<evidence type="ECO:0000313" key="8">
    <source>
        <dbReference type="EMBL" id="PJJ40809.1"/>
    </source>
</evidence>
<name>A0A2M9A539_9BACT</name>
<dbReference type="Gene3D" id="3.40.1110.10">
    <property type="entry name" value="Calcium-transporting ATPase, cytoplasmic domain N"/>
    <property type="match status" value="1"/>
</dbReference>
<evidence type="ECO:0000256" key="2">
    <source>
        <dbReference type="ARBA" id="ARBA00006024"/>
    </source>
</evidence>
<keyword evidence="4" id="KW-1133">Transmembrane helix</keyword>
<dbReference type="NCBIfam" id="TIGR01494">
    <property type="entry name" value="ATPase_P-type"/>
    <property type="match status" value="1"/>
</dbReference>
<dbReference type="Gene3D" id="3.40.50.1000">
    <property type="entry name" value="HAD superfamily/HAD-like"/>
    <property type="match status" value="1"/>
</dbReference>
<protein>
    <recommendedName>
        <fullName evidence="6">P-type Zn(2+) transporter</fullName>
        <ecNumber evidence="6">7.2.2.12</ecNumber>
    </recommendedName>
</protein>
<evidence type="ECO:0000256" key="4">
    <source>
        <dbReference type="ARBA" id="ARBA00022989"/>
    </source>
</evidence>
<accession>A0A2M9A539</accession>
<evidence type="ECO:0000313" key="9">
    <source>
        <dbReference type="Proteomes" id="UP000231134"/>
    </source>
</evidence>
<keyword evidence="9" id="KW-1185">Reference proteome</keyword>
<dbReference type="InterPro" id="IPR051014">
    <property type="entry name" value="Cation_Transport_ATPase_IB"/>
</dbReference>
<dbReference type="GO" id="GO:0005524">
    <property type="term" value="F:ATP binding"/>
    <property type="evidence" value="ECO:0007669"/>
    <property type="project" value="InterPro"/>
</dbReference>
<keyword evidence="5" id="KW-0472">Membrane</keyword>
<dbReference type="EMBL" id="PGEX01000001">
    <property type="protein sequence ID" value="PJJ40809.1"/>
    <property type="molecule type" value="Genomic_DNA"/>
</dbReference>
<comment type="subcellular location">
    <subcellularLocation>
        <location evidence="1">Membrane</location>
    </subcellularLocation>
</comment>
<gene>
    <name evidence="8" type="ORF">BGX16_0756</name>
</gene>
<dbReference type="InterPro" id="IPR023299">
    <property type="entry name" value="ATPase_P-typ_cyto_dom_N"/>
</dbReference>
<keyword evidence="3" id="KW-0812">Transmembrane</keyword>
<organism evidence="8 9">
    <name type="scientific">Hallerella succinigenes</name>
    <dbReference type="NCBI Taxonomy" id="1896222"/>
    <lineage>
        <taxon>Bacteria</taxon>
        <taxon>Pseudomonadati</taxon>
        <taxon>Fibrobacterota</taxon>
        <taxon>Fibrobacteria</taxon>
        <taxon>Fibrobacterales</taxon>
        <taxon>Fibrobacteraceae</taxon>
        <taxon>Hallerella</taxon>
    </lineage>
</organism>
<evidence type="ECO:0000256" key="5">
    <source>
        <dbReference type="ARBA" id="ARBA00023136"/>
    </source>
</evidence>
<dbReference type="InterPro" id="IPR023214">
    <property type="entry name" value="HAD_sf"/>
</dbReference>
<evidence type="ECO:0000256" key="6">
    <source>
        <dbReference type="ARBA" id="ARBA00039097"/>
    </source>
</evidence>